<gene>
    <name evidence="2" type="ORF">Salat_1973400</name>
</gene>
<evidence type="ECO:0000313" key="2">
    <source>
        <dbReference type="EMBL" id="KAK4423905.1"/>
    </source>
</evidence>
<feature type="compositionally biased region" description="Basic and acidic residues" evidence="1">
    <location>
        <begin position="35"/>
        <end position="49"/>
    </location>
</feature>
<feature type="compositionally biased region" description="Basic and acidic residues" evidence="1">
    <location>
        <begin position="81"/>
        <end position="96"/>
    </location>
</feature>
<sequence>MKSGKKTKKNGAPSVRNSTELQNSLKPCENQDNENESRVWCDNGRKDGRSAVNSNQNEPRSFEVSENRVKDSSPSTIRGMKAPEKHNEVHAAKEKNVSLAQPISEKSETFSRK</sequence>
<dbReference type="EMBL" id="JACGWO010000007">
    <property type="protein sequence ID" value="KAK4423905.1"/>
    <property type="molecule type" value="Genomic_DNA"/>
</dbReference>
<comment type="caution">
    <text evidence="2">The sequence shown here is derived from an EMBL/GenBank/DDBJ whole genome shotgun (WGS) entry which is preliminary data.</text>
</comment>
<proteinExistence type="predicted"/>
<evidence type="ECO:0000256" key="1">
    <source>
        <dbReference type="SAM" id="MobiDB-lite"/>
    </source>
</evidence>
<name>A0AAE2CIZ4_9LAMI</name>
<protein>
    <submittedName>
        <fullName evidence="2">Uncharacterized protein</fullName>
    </submittedName>
</protein>
<accession>A0AAE2CIZ4</accession>
<feature type="compositionally biased region" description="Polar residues" evidence="1">
    <location>
        <begin position="15"/>
        <end position="25"/>
    </location>
</feature>
<reference evidence="2" key="2">
    <citation type="journal article" date="2024" name="Plant">
        <title>Genomic evolution and insights into agronomic trait innovations of Sesamum species.</title>
        <authorList>
            <person name="Miao H."/>
            <person name="Wang L."/>
            <person name="Qu L."/>
            <person name="Liu H."/>
            <person name="Sun Y."/>
            <person name="Le M."/>
            <person name="Wang Q."/>
            <person name="Wei S."/>
            <person name="Zheng Y."/>
            <person name="Lin W."/>
            <person name="Duan Y."/>
            <person name="Cao H."/>
            <person name="Xiong S."/>
            <person name="Wang X."/>
            <person name="Wei L."/>
            <person name="Li C."/>
            <person name="Ma Q."/>
            <person name="Ju M."/>
            <person name="Zhao R."/>
            <person name="Li G."/>
            <person name="Mu C."/>
            <person name="Tian Q."/>
            <person name="Mei H."/>
            <person name="Zhang T."/>
            <person name="Gao T."/>
            <person name="Zhang H."/>
        </authorList>
    </citation>
    <scope>NUCLEOTIDE SEQUENCE</scope>
    <source>
        <strain evidence="2">3651</strain>
    </source>
</reference>
<feature type="compositionally biased region" description="Basic and acidic residues" evidence="1">
    <location>
        <begin position="60"/>
        <end position="71"/>
    </location>
</feature>
<dbReference type="AlphaFoldDB" id="A0AAE2CIZ4"/>
<reference evidence="2" key="1">
    <citation type="submission" date="2020-06" db="EMBL/GenBank/DDBJ databases">
        <authorList>
            <person name="Li T."/>
            <person name="Hu X."/>
            <person name="Zhang T."/>
            <person name="Song X."/>
            <person name="Zhang H."/>
            <person name="Dai N."/>
            <person name="Sheng W."/>
            <person name="Hou X."/>
            <person name="Wei L."/>
        </authorList>
    </citation>
    <scope>NUCLEOTIDE SEQUENCE</scope>
    <source>
        <strain evidence="2">3651</strain>
        <tissue evidence="2">Leaf</tissue>
    </source>
</reference>
<keyword evidence="3" id="KW-1185">Reference proteome</keyword>
<evidence type="ECO:0000313" key="3">
    <source>
        <dbReference type="Proteomes" id="UP001293254"/>
    </source>
</evidence>
<feature type="region of interest" description="Disordered" evidence="1">
    <location>
        <begin position="1"/>
        <end position="113"/>
    </location>
</feature>
<dbReference type="Proteomes" id="UP001293254">
    <property type="component" value="Unassembled WGS sequence"/>
</dbReference>
<organism evidence="2 3">
    <name type="scientific">Sesamum alatum</name>
    <dbReference type="NCBI Taxonomy" id="300844"/>
    <lineage>
        <taxon>Eukaryota</taxon>
        <taxon>Viridiplantae</taxon>
        <taxon>Streptophyta</taxon>
        <taxon>Embryophyta</taxon>
        <taxon>Tracheophyta</taxon>
        <taxon>Spermatophyta</taxon>
        <taxon>Magnoliopsida</taxon>
        <taxon>eudicotyledons</taxon>
        <taxon>Gunneridae</taxon>
        <taxon>Pentapetalae</taxon>
        <taxon>asterids</taxon>
        <taxon>lamiids</taxon>
        <taxon>Lamiales</taxon>
        <taxon>Pedaliaceae</taxon>
        <taxon>Sesamum</taxon>
    </lineage>
</organism>